<keyword evidence="2" id="KW-0732">Signal</keyword>
<evidence type="ECO:0000313" key="3">
    <source>
        <dbReference type="EMBL" id="SIT04587.1"/>
    </source>
</evidence>
<dbReference type="OrthoDB" id="9813967at2"/>
<reference evidence="3 4" key="1">
    <citation type="submission" date="2017-01" db="EMBL/GenBank/DDBJ databases">
        <authorList>
            <person name="Mah S.A."/>
            <person name="Swanson W.J."/>
            <person name="Moy G.W."/>
            <person name="Vacquier V.D."/>
        </authorList>
    </citation>
    <scope>NUCLEOTIDE SEQUENCE [LARGE SCALE GENOMIC DNA]</scope>
    <source>
        <strain evidence="3 4">DSM 11589</strain>
    </source>
</reference>
<evidence type="ECO:0000313" key="4">
    <source>
        <dbReference type="Proteomes" id="UP000185678"/>
    </source>
</evidence>
<comment type="similarity">
    <text evidence="1">Belongs to the membrane fusion protein (MFP) (TC 8.A.1) family.</text>
</comment>
<feature type="chain" id="PRO_5012026418" evidence="2">
    <location>
        <begin position="26"/>
        <end position="372"/>
    </location>
</feature>
<dbReference type="EMBL" id="FTOA01000006">
    <property type="protein sequence ID" value="SIT04587.1"/>
    <property type="molecule type" value="Genomic_DNA"/>
</dbReference>
<organism evidence="3 4">
    <name type="scientific">Insolitispirillum peregrinum</name>
    <dbReference type="NCBI Taxonomy" id="80876"/>
    <lineage>
        <taxon>Bacteria</taxon>
        <taxon>Pseudomonadati</taxon>
        <taxon>Pseudomonadota</taxon>
        <taxon>Alphaproteobacteria</taxon>
        <taxon>Rhodospirillales</taxon>
        <taxon>Novispirillaceae</taxon>
        <taxon>Insolitispirillum</taxon>
    </lineage>
</organism>
<dbReference type="GO" id="GO:0015562">
    <property type="term" value="F:efflux transmembrane transporter activity"/>
    <property type="evidence" value="ECO:0007669"/>
    <property type="project" value="TreeGrafter"/>
</dbReference>
<name>A0A1N7P208_9PROT</name>
<dbReference type="PANTHER" id="PTHR30469:SF18">
    <property type="entry name" value="RESISTANCE-NODULATION-CELL DIVISION (RND) EFFLUX MEMBRANE FUSION PROTEIN-RELATED"/>
    <property type="match status" value="1"/>
</dbReference>
<evidence type="ECO:0000256" key="2">
    <source>
        <dbReference type="SAM" id="SignalP"/>
    </source>
</evidence>
<gene>
    <name evidence="3" type="ORF">SAMN05421779_1062</name>
</gene>
<dbReference type="Gene3D" id="1.10.287.470">
    <property type="entry name" value="Helix hairpin bin"/>
    <property type="match status" value="1"/>
</dbReference>
<accession>A0A1N7P208</accession>
<dbReference type="SUPFAM" id="SSF111369">
    <property type="entry name" value="HlyD-like secretion proteins"/>
    <property type="match status" value="1"/>
</dbReference>
<evidence type="ECO:0000256" key="1">
    <source>
        <dbReference type="ARBA" id="ARBA00009477"/>
    </source>
</evidence>
<dbReference type="STRING" id="80876.SAMN05421779_1062"/>
<feature type="signal peptide" evidence="2">
    <location>
        <begin position="1"/>
        <end position="25"/>
    </location>
</feature>
<dbReference type="InterPro" id="IPR006143">
    <property type="entry name" value="RND_pump_MFP"/>
</dbReference>
<dbReference type="PANTHER" id="PTHR30469">
    <property type="entry name" value="MULTIDRUG RESISTANCE PROTEIN MDTA"/>
    <property type="match status" value="1"/>
</dbReference>
<dbReference type="Proteomes" id="UP000185678">
    <property type="component" value="Unassembled WGS sequence"/>
</dbReference>
<sequence>MNIKKRHAVMLGGLLIAVSGTAAFATLSGPAPDSAATADPRQAPPLVALATAETVAGQQRSFTGTIAARVHSNLGFRVPGKILERYVNSGEHVKAGQPLLRIDQTDLLLALTAKRNAVTAARASVVQLVADEQRYADLLRNGWTPKQRYEQVRAALDAARAQLAAAGAEARVAGNEATYAVLVAESDGTVINTFGEPGQVVAAGQTVVQIAQAGPREAVVTLPETIRPAIGSMAQASIYGDDQNQYTAQLRQLSDSADPQTRTYEARYVLDGVAASAPLGATVTIQLADQNGPQEEVRVPVGAVLDDGHKTGVWVLDRSTSTVRFQPVTVLRLTSEAAIISGLGSGHQVVALGAHLLQDGARVRTAAEGGDN</sequence>
<dbReference type="GO" id="GO:1990281">
    <property type="term" value="C:efflux pump complex"/>
    <property type="evidence" value="ECO:0007669"/>
    <property type="project" value="TreeGrafter"/>
</dbReference>
<keyword evidence="4" id="KW-1185">Reference proteome</keyword>
<dbReference type="AlphaFoldDB" id="A0A1N7P208"/>
<dbReference type="Gene3D" id="2.40.50.100">
    <property type="match status" value="1"/>
</dbReference>
<protein>
    <submittedName>
        <fullName evidence="3">RND family efflux transporter, MFP subunit</fullName>
    </submittedName>
</protein>
<dbReference type="Gene3D" id="2.40.420.20">
    <property type="match status" value="1"/>
</dbReference>
<dbReference type="Gene3D" id="2.40.30.170">
    <property type="match status" value="1"/>
</dbReference>
<proteinExistence type="inferred from homology"/>
<dbReference type="RefSeq" id="WP_084194905.1">
    <property type="nucleotide sequence ID" value="NZ_FTOA01000006.1"/>
</dbReference>
<dbReference type="NCBIfam" id="TIGR01730">
    <property type="entry name" value="RND_mfp"/>
    <property type="match status" value="1"/>
</dbReference>